<feature type="compositionally biased region" description="Low complexity" evidence="1">
    <location>
        <begin position="364"/>
        <end position="376"/>
    </location>
</feature>
<feature type="compositionally biased region" description="Polar residues" evidence="1">
    <location>
        <begin position="315"/>
        <end position="325"/>
    </location>
</feature>
<protein>
    <recommendedName>
        <fullName evidence="4">PE-PPE domain-containing protein</fullName>
    </recommendedName>
</protein>
<feature type="region of interest" description="Disordered" evidence="1">
    <location>
        <begin position="305"/>
        <end position="478"/>
    </location>
</feature>
<accession>A0ABN3YF48</accession>
<evidence type="ECO:0000256" key="1">
    <source>
        <dbReference type="SAM" id="MobiDB-lite"/>
    </source>
</evidence>
<sequence>MVLAAPAAAAAARPAFIPDIGDATILMLPGTGDRDGADQIARTAGVGWFGDASVANGRIIVVDYPAAFGFRALGLLVPVVGQGTYNDSAAVGAANLVAEADRHDGRIVLNGFSQSTSPVMNAAYLLHQKNPGRDGLTSVIIGADPRFPKTGAEVVMPSFIPGLYTNGERNTADTGDIEVTSVCIIGDTTCGMANPLAQPVSWFFYFLPGFYVHGNMYDNADDFTVVSAEKRGHTTFVVLDGGNPWGMMLRDVGLPVPNEFDELLNWLVPRQMPGQASTVFGQEVPTPRALQVSLYRALGVTMPVTDPDVVGVPGNSTTSADSGRSAQPGIRVASAPAPAASAPAAPAVPDAVSAPPAPAPAAPVVPAAPDAATTPPQADSTGSHPANTTPWNRADTESTPPWEHSGANGRTPADPDSTPTNSGAGPVPPWQPSPVAPETAGSAADPTAAPSNGANGAPSSPGQTEQGTQAGPGAPDAG</sequence>
<dbReference type="InterPro" id="IPR029058">
    <property type="entry name" value="AB_hydrolase_fold"/>
</dbReference>
<dbReference type="SUPFAM" id="SSF53474">
    <property type="entry name" value="alpha/beta-Hydrolases"/>
    <property type="match status" value="1"/>
</dbReference>
<reference evidence="2 3" key="1">
    <citation type="journal article" date="2019" name="Int. J. Syst. Evol. Microbiol.">
        <title>The Global Catalogue of Microorganisms (GCM) 10K type strain sequencing project: providing services to taxonomists for standard genome sequencing and annotation.</title>
        <authorList>
            <consortium name="The Broad Institute Genomics Platform"/>
            <consortium name="The Broad Institute Genome Sequencing Center for Infectious Disease"/>
            <person name="Wu L."/>
            <person name="Ma J."/>
        </authorList>
    </citation>
    <scope>NUCLEOTIDE SEQUENCE [LARGE SCALE GENOMIC DNA]</scope>
    <source>
        <strain evidence="2 3">JCM 14234</strain>
    </source>
</reference>
<feature type="compositionally biased region" description="Polar residues" evidence="1">
    <location>
        <begin position="449"/>
        <end position="469"/>
    </location>
</feature>
<feature type="compositionally biased region" description="Low complexity" evidence="1">
    <location>
        <begin position="332"/>
        <end position="354"/>
    </location>
</feature>
<feature type="compositionally biased region" description="Polar residues" evidence="1">
    <location>
        <begin position="377"/>
        <end position="391"/>
    </location>
</feature>
<feature type="compositionally biased region" description="Low complexity" evidence="1">
    <location>
        <begin position="305"/>
        <end position="314"/>
    </location>
</feature>
<dbReference type="EMBL" id="BAAAVS010000002">
    <property type="protein sequence ID" value="GAA3025030.1"/>
    <property type="molecule type" value="Genomic_DNA"/>
</dbReference>
<proteinExistence type="predicted"/>
<feature type="compositionally biased region" description="Pro residues" evidence="1">
    <location>
        <begin position="426"/>
        <end position="435"/>
    </location>
</feature>
<evidence type="ECO:0000313" key="3">
    <source>
        <dbReference type="Proteomes" id="UP001501035"/>
    </source>
</evidence>
<name>A0ABN3YF48_9ACTN</name>
<comment type="caution">
    <text evidence="2">The sequence shown here is derived from an EMBL/GenBank/DDBJ whole genome shotgun (WGS) entry which is preliminary data.</text>
</comment>
<evidence type="ECO:0008006" key="4">
    <source>
        <dbReference type="Google" id="ProtNLM"/>
    </source>
</evidence>
<evidence type="ECO:0000313" key="2">
    <source>
        <dbReference type="EMBL" id="GAA3025030.1"/>
    </source>
</evidence>
<dbReference type="Proteomes" id="UP001501035">
    <property type="component" value="Unassembled WGS sequence"/>
</dbReference>
<gene>
    <name evidence="2" type="ORF">GCM10010528_03690</name>
</gene>
<dbReference type="Gene3D" id="3.40.50.1820">
    <property type="entry name" value="alpha/beta hydrolase"/>
    <property type="match status" value="1"/>
</dbReference>
<organism evidence="2 3">
    <name type="scientific">Gordonia defluvii</name>
    <dbReference type="NCBI Taxonomy" id="283718"/>
    <lineage>
        <taxon>Bacteria</taxon>
        <taxon>Bacillati</taxon>
        <taxon>Actinomycetota</taxon>
        <taxon>Actinomycetes</taxon>
        <taxon>Mycobacteriales</taxon>
        <taxon>Gordoniaceae</taxon>
        <taxon>Gordonia</taxon>
    </lineage>
</organism>
<keyword evidence="3" id="KW-1185">Reference proteome</keyword>